<evidence type="ECO:0000256" key="16">
    <source>
        <dbReference type="SAM" id="Phobius"/>
    </source>
</evidence>
<accession>A0A8K0GUU7</accession>
<gene>
    <name evidence="19" type="ORF">FNV43_RR21148</name>
</gene>
<dbReference type="SUPFAM" id="SSF57850">
    <property type="entry name" value="RING/U-box"/>
    <property type="match status" value="1"/>
</dbReference>
<evidence type="ECO:0000256" key="2">
    <source>
        <dbReference type="ARBA" id="ARBA00004167"/>
    </source>
</evidence>
<dbReference type="InterPro" id="IPR044600">
    <property type="entry name" value="ATL1/ATL16-like"/>
</dbReference>
<comment type="subcellular location">
    <subcellularLocation>
        <location evidence="2">Membrane</location>
        <topology evidence="2">Single-pass membrane protein</topology>
    </subcellularLocation>
</comment>
<dbReference type="PROSITE" id="PS50089">
    <property type="entry name" value="ZF_RING_2"/>
    <property type="match status" value="1"/>
</dbReference>
<evidence type="ECO:0000256" key="17">
    <source>
        <dbReference type="SAM" id="SignalP"/>
    </source>
</evidence>
<evidence type="ECO:0000256" key="6">
    <source>
        <dbReference type="ARBA" id="ARBA00022692"/>
    </source>
</evidence>
<dbReference type="GO" id="GO:0061630">
    <property type="term" value="F:ubiquitin protein ligase activity"/>
    <property type="evidence" value="ECO:0007669"/>
    <property type="project" value="UniProtKB-EC"/>
</dbReference>
<keyword evidence="20" id="KW-1185">Reference proteome</keyword>
<feature type="region of interest" description="Disordered" evidence="15">
    <location>
        <begin position="94"/>
        <end position="121"/>
    </location>
</feature>
<evidence type="ECO:0000256" key="5">
    <source>
        <dbReference type="ARBA" id="ARBA00022679"/>
    </source>
</evidence>
<evidence type="ECO:0000256" key="15">
    <source>
        <dbReference type="SAM" id="MobiDB-lite"/>
    </source>
</evidence>
<protein>
    <recommendedName>
        <fullName evidence="4">RING-type E3 ubiquitin transferase</fullName>
        <ecNumber evidence="4">2.3.2.27</ecNumber>
    </recommendedName>
</protein>
<proteinExistence type="inferred from homology"/>
<dbReference type="PANTHER" id="PTHR46913">
    <property type="entry name" value="RING-H2 FINGER PROTEIN ATL16"/>
    <property type="match status" value="1"/>
</dbReference>
<sequence>MRMRSTYEVLTTQILLLLTLVVLPEIPYAEAQSESNPSDVCVQFLILSTPLLLPIALFCFIKLLYIATNILNRICYACFRFQLARQRHLYIHDNSRQHHPPPPHANLSTAQERGTLDHHHHHRDANLGPILVYSEAKSPNIAAGRGGELVCPVCLSNFHDKDALRLLTKCDHAFHPHCIDIWLQNHSTCPLCRANVLADCDVAATALPVDDHTDEQQQRQDLVMETQSSSEVVLELNTRLNPCLPRSNSTGHSLMDNAGDNTVEMRIQILNPELHRSTSFDVVMSCKY</sequence>
<evidence type="ECO:0000259" key="18">
    <source>
        <dbReference type="PROSITE" id="PS50089"/>
    </source>
</evidence>
<evidence type="ECO:0000256" key="3">
    <source>
        <dbReference type="ARBA" id="ARBA00004906"/>
    </source>
</evidence>
<dbReference type="CDD" id="cd16461">
    <property type="entry name" value="RING-H2_EL5-like"/>
    <property type="match status" value="1"/>
</dbReference>
<feature type="domain" description="RING-type" evidence="18">
    <location>
        <begin position="151"/>
        <end position="193"/>
    </location>
</feature>
<organism evidence="19 20">
    <name type="scientific">Rhamnella rubrinervis</name>
    <dbReference type="NCBI Taxonomy" id="2594499"/>
    <lineage>
        <taxon>Eukaryota</taxon>
        <taxon>Viridiplantae</taxon>
        <taxon>Streptophyta</taxon>
        <taxon>Embryophyta</taxon>
        <taxon>Tracheophyta</taxon>
        <taxon>Spermatophyta</taxon>
        <taxon>Magnoliopsida</taxon>
        <taxon>eudicotyledons</taxon>
        <taxon>Gunneridae</taxon>
        <taxon>Pentapetalae</taxon>
        <taxon>rosids</taxon>
        <taxon>fabids</taxon>
        <taxon>Rosales</taxon>
        <taxon>Rhamnaceae</taxon>
        <taxon>rhamnoid group</taxon>
        <taxon>Rhamneae</taxon>
        <taxon>Rhamnella</taxon>
    </lineage>
</organism>
<dbReference type="AlphaFoldDB" id="A0A8K0GUU7"/>
<evidence type="ECO:0000313" key="20">
    <source>
        <dbReference type="Proteomes" id="UP000796880"/>
    </source>
</evidence>
<dbReference type="Pfam" id="PF13639">
    <property type="entry name" value="zf-RING_2"/>
    <property type="match status" value="1"/>
</dbReference>
<dbReference type="EC" id="2.3.2.27" evidence="4"/>
<evidence type="ECO:0000256" key="13">
    <source>
        <dbReference type="ARBA" id="ARBA00024209"/>
    </source>
</evidence>
<dbReference type="EMBL" id="VOIH02000009">
    <property type="protein sequence ID" value="KAF3438386.1"/>
    <property type="molecule type" value="Genomic_DNA"/>
</dbReference>
<evidence type="ECO:0000313" key="19">
    <source>
        <dbReference type="EMBL" id="KAF3438386.1"/>
    </source>
</evidence>
<dbReference type="OrthoDB" id="8062037at2759"/>
<keyword evidence="11 16" id="KW-1133">Transmembrane helix</keyword>
<dbReference type="GO" id="GO:0016020">
    <property type="term" value="C:membrane"/>
    <property type="evidence" value="ECO:0007669"/>
    <property type="project" value="UniProtKB-SubCell"/>
</dbReference>
<keyword evidence="12 16" id="KW-0472">Membrane</keyword>
<dbReference type="PANTHER" id="PTHR46913:SF1">
    <property type="entry name" value="RING-H2 FINGER PROTEIN ATL16"/>
    <property type="match status" value="1"/>
</dbReference>
<comment type="pathway">
    <text evidence="3">Protein modification; protein ubiquitination.</text>
</comment>
<evidence type="ECO:0000256" key="10">
    <source>
        <dbReference type="ARBA" id="ARBA00022833"/>
    </source>
</evidence>
<keyword evidence="17" id="KW-0732">Signal</keyword>
<comment type="catalytic activity">
    <reaction evidence="1">
        <text>S-ubiquitinyl-[E2 ubiquitin-conjugating enzyme]-L-cysteine + [acceptor protein]-L-lysine = [E2 ubiquitin-conjugating enzyme]-L-cysteine + N(6)-ubiquitinyl-[acceptor protein]-L-lysine.</text>
        <dbReference type="EC" id="2.3.2.27"/>
    </reaction>
</comment>
<keyword evidence="7" id="KW-0479">Metal-binding</keyword>
<evidence type="ECO:0000256" key="14">
    <source>
        <dbReference type="PROSITE-ProRule" id="PRU00175"/>
    </source>
</evidence>
<dbReference type="GO" id="GO:0008270">
    <property type="term" value="F:zinc ion binding"/>
    <property type="evidence" value="ECO:0007669"/>
    <property type="project" value="UniProtKB-KW"/>
</dbReference>
<dbReference type="FunFam" id="3.30.40.10:FF:000187">
    <property type="entry name" value="E3 ubiquitin-protein ligase ATL6"/>
    <property type="match status" value="1"/>
</dbReference>
<keyword evidence="10" id="KW-0862">Zinc</keyword>
<evidence type="ECO:0000256" key="7">
    <source>
        <dbReference type="ARBA" id="ARBA00022723"/>
    </source>
</evidence>
<evidence type="ECO:0000256" key="9">
    <source>
        <dbReference type="ARBA" id="ARBA00022786"/>
    </source>
</evidence>
<name>A0A8K0GUU7_9ROSA</name>
<evidence type="ECO:0000256" key="4">
    <source>
        <dbReference type="ARBA" id="ARBA00012483"/>
    </source>
</evidence>
<keyword evidence="8 14" id="KW-0863">Zinc-finger</keyword>
<feature type="chain" id="PRO_5035472001" description="RING-type E3 ubiquitin transferase" evidence="17">
    <location>
        <begin position="32"/>
        <end position="288"/>
    </location>
</feature>
<dbReference type="InterPro" id="IPR001841">
    <property type="entry name" value="Znf_RING"/>
</dbReference>
<evidence type="ECO:0000256" key="1">
    <source>
        <dbReference type="ARBA" id="ARBA00000900"/>
    </source>
</evidence>
<evidence type="ECO:0000256" key="11">
    <source>
        <dbReference type="ARBA" id="ARBA00022989"/>
    </source>
</evidence>
<comment type="caution">
    <text evidence="19">The sequence shown here is derived from an EMBL/GenBank/DDBJ whole genome shotgun (WGS) entry which is preliminary data.</text>
</comment>
<evidence type="ECO:0000256" key="12">
    <source>
        <dbReference type="ARBA" id="ARBA00023136"/>
    </source>
</evidence>
<evidence type="ECO:0000256" key="8">
    <source>
        <dbReference type="ARBA" id="ARBA00022771"/>
    </source>
</evidence>
<keyword evidence="9" id="KW-0833">Ubl conjugation pathway</keyword>
<reference evidence="19" key="1">
    <citation type="submission" date="2020-03" db="EMBL/GenBank/DDBJ databases">
        <title>A high-quality chromosome-level genome assembly of a woody plant with both climbing and erect habits, Rhamnella rubrinervis.</title>
        <authorList>
            <person name="Lu Z."/>
            <person name="Yang Y."/>
            <person name="Zhu X."/>
            <person name="Sun Y."/>
        </authorList>
    </citation>
    <scope>NUCLEOTIDE SEQUENCE</scope>
    <source>
        <strain evidence="19">BYM</strain>
        <tissue evidence="19">Leaf</tissue>
    </source>
</reference>
<comment type="similarity">
    <text evidence="13">Belongs to the RING-type zinc finger family. ATL subfamily.</text>
</comment>
<dbReference type="GO" id="GO:0016567">
    <property type="term" value="P:protein ubiquitination"/>
    <property type="evidence" value="ECO:0007669"/>
    <property type="project" value="InterPro"/>
</dbReference>
<keyword evidence="5" id="KW-0808">Transferase</keyword>
<dbReference type="InterPro" id="IPR013083">
    <property type="entry name" value="Znf_RING/FYVE/PHD"/>
</dbReference>
<keyword evidence="6 16" id="KW-0812">Transmembrane</keyword>
<feature type="signal peptide" evidence="17">
    <location>
        <begin position="1"/>
        <end position="31"/>
    </location>
</feature>
<dbReference type="SMART" id="SM00184">
    <property type="entry name" value="RING"/>
    <property type="match status" value="1"/>
</dbReference>
<feature type="transmembrane region" description="Helical" evidence="16">
    <location>
        <begin position="55"/>
        <end position="79"/>
    </location>
</feature>
<dbReference type="Gene3D" id="3.30.40.10">
    <property type="entry name" value="Zinc/RING finger domain, C3HC4 (zinc finger)"/>
    <property type="match status" value="1"/>
</dbReference>
<dbReference type="Proteomes" id="UP000796880">
    <property type="component" value="Unassembled WGS sequence"/>
</dbReference>